<evidence type="ECO:0000256" key="5">
    <source>
        <dbReference type="SAM" id="Phobius"/>
    </source>
</evidence>
<proteinExistence type="predicted"/>
<evidence type="ECO:0000313" key="8">
    <source>
        <dbReference type="Proteomes" id="UP001150925"/>
    </source>
</evidence>
<dbReference type="Proteomes" id="UP001150925">
    <property type="component" value="Unassembled WGS sequence"/>
</dbReference>
<evidence type="ECO:0000256" key="3">
    <source>
        <dbReference type="ARBA" id="ARBA00022833"/>
    </source>
</evidence>
<keyword evidence="5" id="KW-1133">Transmembrane helix</keyword>
<evidence type="ECO:0000256" key="2">
    <source>
        <dbReference type="ARBA" id="ARBA00022771"/>
    </source>
</evidence>
<keyword evidence="3" id="KW-0862">Zinc</keyword>
<dbReference type="OrthoDB" id="8062037at2759"/>
<feature type="non-terminal residue" evidence="7">
    <location>
        <position position="1"/>
    </location>
</feature>
<keyword evidence="5" id="KW-0812">Transmembrane</keyword>
<keyword evidence="2 4" id="KW-0863">Zinc-finger</keyword>
<evidence type="ECO:0000256" key="4">
    <source>
        <dbReference type="PROSITE-ProRule" id="PRU00175"/>
    </source>
</evidence>
<dbReference type="PANTHER" id="PTHR22765">
    <property type="entry name" value="RING FINGER AND PROTEASE ASSOCIATED DOMAIN-CONTAINING"/>
    <property type="match status" value="1"/>
</dbReference>
<evidence type="ECO:0000256" key="1">
    <source>
        <dbReference type="ARBA" id="ARBA00022723"/>
    </source>
</evidence>
<dbReference type="PANTHER" id="PTHR22765:SF434">
    <property type="entry name" value="GB|AAD18119.1-RELATED"/>
    <property type="match status" value="1"/>
</dbReference>
<dbReference type="InterPro" id="IPR013083">
    <property type="entry name" value="Znf_RING/FYVE/PHD"/>
</dbReference>
<keyword evidence="8" id="KW-1185">Reference proteome</keyword>
<dbReference type="Pfam" id="PF13639">
    <property type="entry name" value="zf-RING_2"/>
    <property type="match status" value="1"/>
</dbReference>
<evidence type="ECO:0000313" key="7">
    <source>
        <dbReference type="EMBL" id="KAJ1961078.1"/>
    </source>
</evidence>
<dbReference type="InterPro" id="IPR051826">
    <property type="entry name" value="E3_ubiquitin-ligase_domain"/>
</dbReference>
<dbReference type="Gene3D" id="3.30.40.10">
    <property type="entry name" value="Zinc/RING finger domain, C3HC4 (zinc finger)"/>
    <property type="match status" value="1"/>
</dbReference>
<accession>A0A9W8ANB3</accession>
<dbReference type="InterPro" id="IPR001841">
    <property type="entry name" value="Znf_RING"/>
</dbReference>
<feature type="domain" description="RING-type" evidence="6">
    <location>
        <begin position="316"/>
        <end position="358"/>
    </location>
</feature>
<keyword evidence="5" id="KW-0472">Membrane</keyword>
<dbReference type="GO" id="GO:0008270">
    <property type="term" value="F:zinc ion binding"/>
    <property type="evidence" value="ECO:0007669"/>
    <property type="project" value="UniProtKB-KW"/>
</dbReference>
<reference evidence="7" key="1">
    <citation type="submission" date="2022-07" db="EMBL/GenBank/DDBJ databases">
        <title>Phylogenomic reconstructions and comparative analyses of Kickxellomycotina fungi.</title>
        <authorList>
            <person name="Reynolds N.K."/>
            <person name="Stajich J.E."/>
            <person name="Barry K."/>
            <person name="Grigoriev I.V."/>
            <person name="Crous P."/>
            <person name="Smith M.E."/>
        </authorList>
    </citation>
    <scope>NUCLEOTIDE SEQUENCE</scope>
    <source>
        <strain evidence="7">RSA 1196</strain>
    </source>
</reference>
<dbReference type="SMART" id="SM00184">
    <property type="entry name" value="RING"/>
    <property type="match status" value="1"/>
</dbReference>
<name>A0A9W8ANB3_9FUNG</name>
<dbReference type="CDD" id="cd16454">
    <property type="entry name" value="RING-H2_PA-TM-RING"/>
    <property type="match status" value="1"/>
</dbReference>
<keyword evidence="1" id="KW-0479">Metal-binding</keyword>
<dbReference type="SUPFAM" id="SSF57850">
    <property type="entry name" value="RING/U-box"/>
    <property type="match status" value="1"/>
</dbReference>
<organism evidence="7 8">
    <name type="scientific">Dispira parvispora</name>
    <dbReference type="NCBI Taxonomy" id="1520584"/>
    <lineage>
        <taxon>Eukaryota</taxon>
        <taxon>Fungi</taxon>
        <taxon>Fungi incertae sedis</taxon>
        <taxon>Zoopagomycota</taxon>
        <taxon>Kickxellomycotina</taxon>
        <taxon>Dimargaritomycetes</taxon>
        <taxon>Dimargaritales</taxon>
        <taxon>Dimargaritaceae</taxon>
        <taxon>Dispira</taxon>
    </lineage>
</organism>
<sequence>LLAENSYILLINVAESSSNDFDSYKWARNDKNIVMALVYNLDKNDLDTLGLNIGKATILIGDDEGEQLKKYINAVESSDSDTTGLNQNLTESLEQAKTITDGTDYNRMVYARATLDAKGDPKKDDHASSSSWVGTAAGLGSFGGVVILLVMWVCFRWRRRRRIIQREREERRNRGIDSLGALLEKEKIPPMEMDKLAYLRKIQLTKDSIASLGLQDALATIRSMREPAFRHISVPNDGRISVNFPAEIDAVDSVIDPQGPVGEKALPEKESDTQYIQPEPNVQLHVNALLTHVTDTIRTIQTTGSTLGYHKESPSCTICLDRFRSGQCVRQLPCKHVFHRDCVDKWLTTKSGVCPLCKFNCDHYCEVKMMFNQSKEDHSIEIDMSRTSSS</sequence>
<protein>
    <recommendedName>
        <fullName evidence="6">RING-type domain-containing protein</fullName>
    </recommendedName>
</protein>
<dbReference type="SMART" id="SM00744">
    <property type="entry name" value="RINGv"/>
    <property type="match status" value="1"/>
</dbReference>
<evidence type="ECO:0000259" key="6">
    <source>
        <dbReference type="PROSITE" id="PS50089"/>
    </source>
</evidence>
<gene>
    <name evidence="7" type="ORF">IWQ62_003994</name>
</gene>
<dbReference type="GO" id="GO:0061630">
    <property type="term" value="F:ubiquitin protein ligase activity"/>
    <property type="evidence" value="ECO:0007669"/>
    <property type="project" value="TreeGrafter"/>
</dbReference>
<dbReference type="AlphaFoldDB" id="A0A9W8ANB3"/>
<dbReference type="EMBL" id="JANBPY010001208">
    <property type="protein sequence ID" value="KAJ1961078.1"/>
    <property type="molecule type" value="Genomic_DNA"/>
</dbReference>
<dbReference type="InterPro" id="IPR011016">
    <property type="entry name" value="Znf_RING-CH"/>
</dbReference>
<dbReference type="PROSITE" id="PS50089">
    <property type="entry name" value="ZF_RING_2"/>
    <property type="match status" value="1"/>
</dbReference>
<feature type="transmembrane region" description="Helical" evidence="5">
    <location>
        <begin position="132"/>
        <end position="155"/>
    </location>
</feature>
<dbReference type="GO" id="GO:0006511">
    <property type="term" value="P:ubiquitin-dependent protein catabolic process"/>
    <property type="evidence" value="ECO:0007669"/>
    <property type="project" value="TreeGrafter"/>
</dbReference>
<comment type="caution">
    <text evidence="7">The sequence shown here is derived from an EMBL/GenBank/DDBJ whole genome shotgun (WGS) entry which is preliminary data.</text>
</comment>